<proteinExistence type="predicted"/>
<gene>
    <name evidence="2" type="ORF">INT43_004075</name>
</gene>
<sequence length="211" mass="24039">MSSIHQALPRPFTKLPLHTTTKEHACPCSTCGTSVRPPMITAPAITNKSQTLPSIKSLDLMNHIPHPTKRCPEVPPSARRCNKRHQRSISMPEGRQMTRPSMSDLLNAIDLDQRMSSFYQDEVVKTAAREQGRLLARMMASPSQPASPYPQRWSMRRSPVERSHRRTVSYQSQLPSPPTSPVPSHRRIRYVSVDSADQAVQRHLEYSRRRQ</sequence>
<accession>A0A8H7PW49</accession>
<dbReference type="OrthoDB" id="2350158at2759"/>
<evidence type="ECO:0000313" key="2">
    <source>
        <dbReference type="EMBL" id="KAG2180286.1"/>
    </source>
</evidence>
<organism evidence="2 3">
    <name type="scientific">Mortierella isabellina</name>
    <name type="common">Filamentous fungus</name>
    <name type="synonym">Umbelopsis isabellina</name>
    <dbReference type="NCBI Taxonomy" id="91625"/>
    <lineage>
        <taxon>Eukaryota</taxon>
        <taxon>Fungi</taxon>
        <taxon>Fungi incertae sedis</taxon>
        <taxon>Mucoromycota</taxon>
        <taxon>Mucoromycotina</taxon>
        <taxon>Umbelopsidomycetes</taxon>
        <taxon>Umbelopsidales</taxon>
        <taxon>Umbelopsidaceae</taxon>
        <taxon>Umbelopsis</taxon>
    </lineage>
</organism>
<comment type="caution">
    <text evidence="2">The sequence shown here is derived from an EMBL/GenBank/DDBJ whole genome shotgun (WGS) entry which is preliminary data.</text>
</comment>
<feature type="region of interest" description="Disordered" evidence="1">
    <location>
        <begin position="66"/>
        <end position="87"/>
    </location>
</feature>
<feature type="compositionally biased region" description="Low complexity" evidence="1">
    <location>
        <begin position="138"/>
        <end position="152"/>
    </location>
</feature>
<dbReference type="AlphaFoldDB" id="A0A8H7PW49"/>
<reference evidence="2" key="1">
    <citation type="submission" date="2020-12" db="EMBL/GenBank/DDBJ databases">
        <title>Metabolic potential, ecology and presence of endohyphal bacteria is reflected in genomic diversity of Mucoromycotina.</title>
        <authorList>
            <person name="Muszewska A."/>
            <person name="Okrasinska A."/>
            <person name="Steczkiewicz K."/>
            <person name="Drgas O."/>
            <person name="Orlowska M."/>
            <person name="Perlinska-Lenart U."/>
            <person name="Aleksandrzak-Piekarczyk T."/>
            <person name="Szatraj K."/>
            <person name="Zielenkiewicz U."/>
            <person name="Pilsyk S."/>
            <person name="Malc E."/>
            <person name="Mieczkowski P."/>
            <person name="Kruszewska J.S."/>
            <person name="Biernat P."/>
            <person name="Pawlowska J."/>
        </authorList>
    </citation>
    <scope>NUCLEOTIDE SEQUENCE</scope>
    <source>
        <strain evidence="2">WA0000067209</strain>
    </source>
</reference>
<name>A0A8H7PW49_MORIS</name>
<dbReference type="EMBL" id="JAEPQZ010000006">
    <property type="protein sequence ID" value="KAG2180286.1"/>
    <property type="molecule type" value="Genomic_DNA"/>
</dbReference>
<evidence type="ECO:0000256" key="1">
    <source>
        <dbReference type="SAM" id="MobiDB-lite"/>
    </source>
</evidence>
<keyword evidence="3" id="KW-1185">Reference proteome</keyword>
<protein>
    <submittedName>
        <fullName evidence="2">Uncharacterized protein</fullName>
    </submittedName>
</protein>
<feature type="region of interest" description="Disordered" evidence="1">
    <location>
        <begin position="138"/>
        <end position="194"/>
    </location>
</feature>
<dbReference type="Proteomes" id="UP000654370">
    <property type="component" value="Unassembled WGS sequence"/>
</dbReference>
<evidence type="ECO:0000313" key="3">
    <source>
        <dbReference type="Proteomes" id="UP000654370"/>
    </source>
</evidence>